<feature type="transmembrane region" description="Helical" evidence="8">
    <location>
        <begin position="21"/>
        <end position="54"/>
    </location>
</feature>
<evidence type="ECO:0008006" key="10">
    <source>
        <dbReference type="Google" id="ProtNLM"/>
    </source>
</evidence>
<sequence>MRIALTTSDVRRVQFWRRYLPILSTVFACSLGLLPIVVSSPVVPDFAFLVLLAWRLLRPEMWSATTPLLLGFFNDLLAGHPVGQSMALWTITFIALDMVDSRVVWRDYWMDWLFASLAIISYTFADWYIGRLMGSVSEFAVMLPQLVASVLAYPIIARLVLILDRWRLGQ</sequence>
<accession>A0A6J4TR07</accession>
<feature type="transmembrane region" description="Helical" evidence="8">
    <location>
        <begin position="108"/>
        <end position="129"/>
    </location>
</feature>
<evidence type="ECO:0000256" key="4">
    <source>
        <dbReference type="ARBA" id="ARBA00022692"/>
    </source>
</evidence>
<proteinExistence type="inferred from homology"/>
<feature type="transmembrane region" description="Helical" evidence="8">
    <location>
        <begin position="141"/>
        <end position="163"/>
    </location>
</feature>
<keyword evidence="3" id="KW-1003">Cell membrane</keyword>
<comment type="subcellular location">
    <subcellularLocation>
        <location evidence="1">Cell membrane</location>
        <topology evidence="1">Multi-pass membrane protein</topology>
    </subcellularLocation>
</comment>
<feature type="transmembrane region" description="Helical" evidence="8">
    <location>
        <begin position="77"/>
        <end position="96"/>
    </location>
</feature>
<dbReference type="AlphaFoldDB" id="A0A6J4TR07"/>
<evidence type="ECO:0000256" key="8">
    <source>
        <dbReference type="SAM" id="Phobius"/>
    </source>
</evidence>
<keyword evidence="6 8" id="KW-1133">Transmembrane helix</keyword>
<dbReference type="Pfam" id="PF04093">
    <property type="entry name" value="MreD"/>
    <property type="match status" value="1"/>
</dbReference>
<dbReference type="GO" id="GO:0005886">
    <property type="term" value="C:plasma membrane"/>
    <property type="evidence" value="ECO:0007669"/>
    <property type="project" value="UniProtKB-SubCell"/>
</dbReference>
<dbReference type="InterPro" id="IPR007227">
    <property type="entry name" value="Cell_shape_determining_MreD"/>
</dbReference>
<protein>
    <recommendedName>
        <fullName evidence="10">Rod shape-determining protein MreD</fullName>
    </recommendedName>
</protein>
<organism evidence="9">
    <name type="scientific">uncultured Sphingosinicella sp</name>
    <dbReference type="NCBI Taxonomy" id="478748"/>
    <lineage>
        <taxon>Bacteria</taxon>
        <taxon>Pseudomonadati</taxon>
        <taxon>Pseudomonadota</taxon>
        <taxon>Alphaproteobacteria</taxon>
        <taxon>Sphingomonadales</taxon>
        <taxon>Sphingosinicellaceae</taxon>
        <taxon>Sphingosinicella</taxon>
        <taxon>environmental samples</taxon>
    </lineage>
</organism>
<name>A0A6J4TR07_9SPHN</name>
<evidence type="ECO:0000256" key="7">
    <source>
        <dbReference type="ARBA" id="ARBA00023136"/>
    </source>
</evidence>
<keyword evidence="5" id="KW-0133">Cell shape</keyword>
<reference evidence="9" key="1">
    <citation type="submission" date="2020-02" db="EMBL/GenBank/DDBJ databases">
        <authorList>
            <person name="Meier V. D."/>
        </authorList>
    </citation>
    <scope>NUCLEOTIDE SEQUENCE</scope>
    <source>
        <strain evidence="9">AVDCRST_MAG23</strain>
    </source>
</reference>
<gene>
    <name evidence="9" type="ORF">AVDCRST_MAG23-829</name>
</gene>
<evidence type="ECO:0000256" key="3">
    <source>
        <dbReference type="ARBA" id="ARBA00022475"/>
    </source>
</evidence>
<evidence type="ECO:0000256" key="1">
    <source>
        <dbReference type="ARBA" id="ARBA00004651"/>
    </source>
</evidence>
<dbReference type="PROSITE" id="PS51257">
    <property type="entry name" value="PROKAR_LIPOPROTEIN"/>
    <property type="match status" value="1"/>
</dbReference>
<dbReference type="EMBL" id="CADCWD010000035">
    <property type="protein sequence ID" value="CAA9530035.1"/>
    <property type="molecule type" value="Genomic_DNA"/>
</dbReference>
<evidence type="ECO:0000256" key="2">
    <source>
        <dbReference type="ARBA" id="ARBA00007776"/>
    </source>
</evidence>
<comment type="similarity">
    <text evidence="2">Belongs to the MreD family.</text>
</comment>
<keyword evidence="4 8" id="KW-0812">Transmembrane</keyword>
<dbReference type="GO" id="GO:0008360">
    <property type="term" value="P:regulation of cell shape"/>
    <property type="evidence" value="ECO:0007669"/>
    <property type="project" value="UniProtKB-KW"/>
</dbReference>
<keyword evidence="7 8" id="KW-0472">Membrane</keyword>
<evidence type="ECO:0000313" key="9">
    <source>
        <dbReference type="EMBL" id="CAA9530035.1"/>
    </source>
</evidence>
<evidence type="ECO:0000256" key="5">
    <source>
        <dbReference type="ARBA" id="ARBA00022960"/>
    </source>
</evidence>
<evidence type="ECO:0000256" key="6">
    <source>
        <dbReference type="ARBA" id="ARBA00022989"/>
    </source>
</evidence>